<organism evidence="1 2">
    <name type="scientific">Tetraparma gracilis</name>
    <dbReference type="NCBI Taxonomy" id="2962635"/>
    <lineage>
        <taxon>Eukaryota</taxon>
        <taxon>Sar</taxon>
        <taxon>Stramenopiles</taxon>
        <taxon>Ochrophyta</taxon>
        <taxon>Bolidophyceae</taxon>
        <taxon>Parmales</taxon>
        <taxon>Triparmaceae</taxon>
        <taxon>Tetraparma</taxon>
    </lineage>
</organism>
<proteinExistence type="predicted"/>
<comment type="caution">
    <text evidence="1">The sequence shown here is derived from an EMBL/GenBank/DDBJ whole genome shotgun (WGS) entry which is preliminary data.</text>
</comment>
<gene>
    <name evidence="1" type="ORF">TeGR_g9417</name>
</gene>
<dbReference type="EMBL" id="BRYB01002138">
    <property type="protein sequence ID" value="GMI40260.1"/>
    <property type="molecule type" value="Genomic_DNA"/>
</dbReference>
<sequence length="52" mass="4937">GLGESTGAMFAADGAGGFEVLCDGVDGMDMGDDFGVGGGADESVGGLDFVGF</sequence>
<feature type="non-terminal residue" evidence="1">
    <location>
        <position position="1"/>
    </location>
</feature>
<evidence type="ECO:0000313" key="1">
    <source>
        <dbReference type="EMBL" id="GMI40260.1"/>
    </source>
</evidence>
<keyword evidence="2" id="KW-1185">Reference proteome</keyword>
<accession>A0ABQ6N5J2</accession>
<dbReference type="Proteomes" id="UP001165060">
    <property type="component" value="Unassembled WGS sequence"/>
</dbReference>
<evidence type="ECO:0000313" key="2">
    <source>
        <dbReference type="Proteomes" id="UP001165060"/>
    </source>
</evidence>
<protein>
    <submittedName>
        <fullName evidence="1">Uncharacterized protein</fullName>
    </submittedName>
</protein>
<name>A0ABQ6N5J2_9STRA</name>
<reference evidence="1 2" key="1">
    <citation type="journal article" date="2023" name="Commun. Biol.">
        <title>Genome analysis of Parmales, the sister group of diatoms, reveals the evolutionary specialization of diatoms from phago-mixotrophs to photoautotrophs.</title>
        <authorList>
            <person name="Ban H."/>
            <person name="Sato S."/>
            <person name="Yoshikawa S."/>
            <person name="Yamada K."/>
            <person name="Nakamura Y."/>
            <person name="Ichinomiya M."/>
            <person name="Sato N."/>
            <person name="Blanc-Mathieu R."/>
            <person name="Endo H."/>
            <person name="Kuwata A."/>
            <person name="Ogata H."/>
        </authorList>
    </citation>
    <scope>NUCLEOTIDE SEQUENCE [LARGE SCALE GENOMIC DNA]</scope>
</reference>